<keyword evidence="2" id="KW-1185">Reference proteome</keyword>
<comment type="caution">
    <text evidence="1">The sequence shown here is derived from an EMBL/GenBank/DDBJ whole genome shotgun (WGS) entry which is preliminary data.</text>
</comment>
<name>A0AB35XWM8_9FIRM</name>
<dbReference type="Proteomes" id="UP001379600">
    <property type="component" value="Unassembled WGS sequence"/>
</dbReference>
<evidence type="ECO:0000313" key="2">
    <source>
        <dbReference type="Proteomes" id="UP001379600"/>
    </source>
</evidence>
<organism evidence="1 2">
    <name type="scientific">Faecalibacterium taiwanense</name>
    <dbReference type="NCBI Taxonomy" id="3030638"/>
    <lineage>
        <taxon>Bacteria</taxon>
        <taxon>Bacillati</taxon>
        <taxon>Bacillota</taxon>
        <taxon>Clostridia</taxon>
        <taxon>Eubacteriales</taxon>
        <taxon>Oscillospiraceae</taxon>
        <taxon>Faecalibacterium</taxon>
    </lineage>
</organism>
<gene>
    <name evidence="1" type="ORF">WF787_01470</name>
</gene>
<proteinExistence type="predicted"/>
<protein>
    <submittedName>
        <fullName evidence="1">Uncharacterized protein</fullName>
    </submittedName>
</protein>
<accession>A0AB35XWM8</accession>
<dbReference type="AlphaFoldDB" id="A0AB35XWM8"/>
<sequence>MRFRVKRGGPAAQLRFDRTAKPVVKPQPENPVSLAAALDNPYGRYYGKARSWEDILKNKATD</sequence>
<dbReference type="EMBL" id="JBBFKC010000001">
    <property type="protein sequence ID" value="MEJ3689897.1"/>
    <property type="molecule type" value="Genomic_DNA"/>
</dbReference>
<evidence type="ECO:0000313" key="1">
    <source>
        <dbReference type="EMBL" id="MEJ3689897.1"/>
    </source>
</evidence>
<dbReference type="RefSeq" id="WP_337678654.1">
    <property type="nucleotide sequence ID" value="NZ_JBBFKB010000006.1"/>
</dbReference>
<reference evidence="1 2" key="1">
    <citation type="submission" date="2024-03" db="EMBL/GenBank/DDBJ databases">
        <authorList>
            <person name="Plomp N."/>
            <person name="Harmsen H.J."/>
        </authorList>
    </citation>
    <scope>NUCLEOTIDE SEQUENCE [LARGE SCALE GENOMIC DNA]</scope>
    <source>
        <strain evidence="1 2">HTF-76H</strain>
    </source>
</reference>